<dbReference type="InterPro" id="IPR016181">
    <property type="entry name" value="Acyl_CoA_acyltransferase"/>
</dbReference>
<dbReference type="PROSITE" id="PS51186">
    <property type="entry name" value="GNAT"/>
    <property type="match status" value="1"/>
</dbReference>
<gene>
    <name evidence="5" type="ORF">DXG03_002098</name>
</gene>
<dbReference type="InterPro" id="IPR000182">
    <property type="entry name" value="GNAT_dom"/>
</dbReference>
<dbReference type="SUPFAM" id="SSF55729">
    <property type="entry name" value="Acyl-CoA N-acyltransferases (Nat)"/>
    <property type="match status" value="1"/>
</dbReference>
<sequence length="374" mass="41427">MTWPQISFVAEDHKGRIVGYVLAKIEEDSEEKGEPVHGHVNSISVLRSYRRLGLAKKLMLLSQEAMASVYKAEFVSLHVRKSNKAAIGLYRDTLGFEVAKVEKKYYIEILNFALTLEHLEDAFYHQGLEKYRQQDFIDAGHAEWTRGRYEQIAAHERTHGEFISSALTAAGARAVEPCEYEFPDYDVDSFIDVSFALESVGTSAYNGAAAFISNKAYLTVAASILGVEARQAAWINSAVRKSNGWNTAFETPLDMNQVYTMASQFIKSCPSSNPPLPVKAFPKLVIPIAGEGQRVKLSFDAQCQGRLFVAFLSGTGTVFVELDEDRQVRFPTGLIGVVFVIITSDGGKVSDETTVAGPAMVHFPFDSYGTLSYW</sequence>
<evidence type="ECO:0000313" key="6">
    <source>
        <dbReference type="Proteomes" id="UP000775547"/>
    </source>
</evidence>
<dbReference type="GO" id="GO:1990190">
    <property type="term" value="F:protein-N-terminal-glutamate acetyltransferase activity"/>
    <property type="evidence" value="ECO:0007669"/>
    <property type="project" value="TreeGrafter"/>
</dbReference>
<dbReference type="AlphaFoldDB" id="A0A9P7K9Z3"/>
<dbReference type="InterPro" id="IPR009078">
    <property type="entry name" value="Ferritin-like_SF"/>
</dbReference>
<evidence type="ECO:0000256" key="2">
    <source>
        <dbReference type="ARBA" id="ARBA00023315"/>
    </source>
</evidence>
<dbReference type="PANTHER" id="PTHR23091:SF4">
    <property type="entry name" value="N-TERMINAL AMINO-ACID N(ALPHA)-ACETYLTRANSFERASE NATA"/>
    <property type="match status" value="1"/>
</dbReference>
<protein>
    <recommendedName>
        <fullName evidence="4">N-acetyltransferase domain-containing protein</fullName>
    </recommendedName>
</protein>
<keyword evidence="1" id="KW-0808">Transferase</keyword>
<evidence type="ECO:0000256" key="3">
    <source>
        <dbReference type="ARBA" id="ARBA00025786"/>
    </source>
</evidence>
<dbReference type="SUPFAM" id="SSF47240">
    <property type="entry name" value="Ferritin-like"/>
    <property type="match status" value="1"/>
</dbReference>
<keyword evidence="6" id="KW-1185">Reference proteome</keyword>
<dbReference type="PANTHER" id="PTHR23091">
    <property type="entry name" value="N-TERMINAL ACETYLTRANSFERASE"/>
    <property type="match status" value="1"/>
</dbReference>
<dbReference type="Pfam" id="PF13668">
    <property type="entry name" value="Ferritin_2"/>
    <property type="match status" value="1"/>
</dbReference>
<evidence type="ECO:0000313" key="5">
    <source>
        <dbReference type="EMBL" id="KAG5642793.1"/>
    </source>
</evidence>
<accession>A0A9P7K9Z3</accession>
<feature type="domain" description="N-acetyltransferase" evidence="4">
    <location>
        <begin position="1"/>
        <end position="117"/>
    </location>
</feature>
<dbReference type="Proteomes" id="UP000775547">
    <property type="component" value="Unassembled WGS sequence"/>
</dbReference>
<keyword evidence="2" id="KW-0012">Acyltransferase</keyword>
<dbReference type="GO" id="GO:1990189">
    <property type="term" value="F:protein N-terminal-serine acetyltransferase activity"/>
    <property type="evidence" value="ECO:0007669"/>
    <property type="project" value="TreeGrafter"/>
</dbReference>
<evidence type="ECO:0000259" key="4">
    <source>
        <dbReference type="PROSITE" id="PS51186"/>
    </source>
</evidence>
<dbReference type="InterPro" id="IPR045047">
    <property type="entry name" value="Ard1-like"/>
</dbReference>
<reference evidence="5" key="2">
    <citation type="submission" date="2021-10" db="EMBL/GenBank/DDBJ databases">
        <title>Phylogenomics reveals ancestral predisposition of the termite-cultivated fungus Termitomyces towards a domesticated lifestyle.</title>
        <authorList>
            <person name="Auxier B."/>
            <person name="Grum-Grzhimaylo A."/>
            <person name="Cardenas M.E."/>
            <person name="Lodge J.D."/>
            <person name="Laessoe T."/>
            <person name="Pedersen O."/>
            <person name="Smith M.E."/>
            <person name="Kuyper T.W."/>
            <person name="Franco-Molano E.A."/>
            <person name="Baroni T.J."/>
            <person name="Aanen D.K."/>
        </authorList>
    </citation>
    <scope>NUCLEOTIDE SEQUENCE</scope>
    <source>
        <strain evidence="5">AP01</strain>
        <tissue evidence="5">Mycelium</tissue>
    </source>
</reference>
<name>A0A9P7K9Z3_9AGAR</name>
<dbReference type="GO" id="GO:0031415">
    <property type="term" value="C:NatA complex"/>
    <property type="evidence" value="ECO:0007669"/>
    <property type="project" value="InterPro"/>
</dbReference>
<organism evidence="5 6">
    <name type="scientific">Asterophora parasitica</name>
    <dbReference type="NCBI Taxonomy" id="117018"/>
    <lineage>
        <taxon>Eukaryota</taxon>
        <taxon>Fungi</taxon>
        <taxon>Dikarya</taxon>
        <taxon>Basidiomycota</taxon>
        <taxon>Agaricomycotina</taxon>
        <taxon>Agaricomycetes</taxon>
        <taxon>Agaricomycetidae</taxon>
        <taxon>Agaricales</taxon>
        <taxon>Tricholomatineae</taxon>
        <taxon>Lyophyllaceae</taxon>
        <taxon>Asterophora</taxon>
    </lineage>
</organism>
<reference evidence="5" key="1">
    <citation type="submission" date="2020-07" db="EMBL/GenBank/DDBJ databases">
        <authorList>
            <person name="Nieuwenhuis M."/>
            <person name="Van De Peppel L.J.J."/>
        </authorList>
    </citation>
    <scope>NUCLEOTIDE SEQUENCE</scope>
    <source>
        <strain evidence="5">AP01</strain>
        <tissue evidence="5">Mycelium</tissue>
    </source>
</reference>
<comment type="caution">
    <text evidence="5">The sequence shown here is derived from an EMBL/GenBank/DDBJ whole genome shotgun (WGS) entry which is preliminary data.</text>
</comment>
<dbReference type="Pfam" id="PF00583">
    <property type="entry name" value="Acetyltransf_1"/>
    <property type="match status" value="1"/>
</dbReference>
<dbReference type="OrthoDB" id="1001765at2759"/>
<dbReference type="Gene3D" id="3.40.630.30">
    <property type="match status" value="1"/>
</dbReference>
<dbReference type="CDD" id="cd00657">
    <property type="entry name" value="Ferritin_like"/>
    <property type="match status" value="1"/>
</dbReference>
<dbReference type="EMBL" id="JABCKV010000156">
    <property type="protein sequence ID" value="KAG5642793.1"/>
    <property type="molecule type" value="Genomic_DNA"/>
</dbReference>
<comment type="similarity">
    <text evidence="3">Belongs to the acetyltransferase family. ARD1 subfamily.</text>
</comment>
<evidence type="ECO:0000256" key="1">
    <source>
        <dbReference type="ARBA" id="ARBA00022679"/>
    </source>
</evidence>
<proteinExistence type="inferred from homology"/>
<dbReference type="CDD" id="cd04301">
    <property type="entry name" value="NAT_SF"/>
    <property type="match status" value="1"/>
</dbReference>